<name>A0A4D7CV25_9ENTE</name>
<keyword evidence="2" id="KW-0472">Membrane</keyword>
<feature type="domain" description="CAAX prenyl protease 2/Lysostaphin resistance protein A-like" evidence="3">
    <location>
        <begin position="133"/>
        <end position="223"/>
    </location>
</feature>
<keyword evidence="2" id="KW-0812">Transmembrane</keyword>
<comment type="similarity">
    <text evidence="1">Belongs to the UPF0177 family.</text>
</comment>
<sequence>MTKFFGGIWHYIKSSFFLILFFIVMAIAEFPLLLAEGDENFPAVMSDFQAFQAMVVTTILVSLFFVIRYRKQLEKCNPNSFNQSVMSQKKKIIFTAIMLVVYFSTDIIFQGFLPMESPENQVLIETSFKAIPLTISLMTCVFAPITEEFLFRGFFFNYFFNHKKRWCNWLVVAVSGLVFGLMHEAALTPALLIYASSGWVLGATYMYTKDLRCSMFIHFVGNTVATMAMFFTL</sequence>
<dbReference type="PANTHER" id="PTHR36435">
    <property type="entry name" value="SLR1288 PROTEIN"/>
    <property type="match status" value="1"/>
</dbReference>
<dbReference type="InterPro" id="IPR003675">
    <property type="entry name" value="Rce1/LyrA-like_dom"/>
</dbReference>
<dbReference type="EMBL" id="CP039712">
    <property type="protein sequence ID" value="QCI86982.1"/>
    <property type="molecule type" value="Genomic_DNA"/>
</dbReference>
<protein>
    <submittedName>
        <fullName evidence="4">CPBP family intramembrane metalloprotease</fullName>
    </submittedName>
</protein>
<dbReference type="PANTHER" id="PTHR36435:SF1">
    <property type="entry name" value="CAAX AMINO TERMINAL PROTEASE FAMILY PROTEIN"/>
    <property type="match status" value="1"/>
</dbReference>
<feature type="transmembrane region" description="Helical" evidence="2">
    <location>
        <begin position="215"/>
        <end position="232"/>
    </location>
</feature>
<dbReference type="InterPro" id="IPR052710">
    <property type="entry name" value="CAAX_protease"/>
</dbReference>
<reference evidence="4 5" key="1">
    <citation type="submission" date="2019-04" db="EMBL/GenBank/DDBJ databases">
        <title>Vagococcus sp. nov., isolated from faeces of yaks (Bos grunniens).</title>
        <authorList>
            <person name="Ge Y."/>
        </authorList>
    </citation>
    <scope>NUCLEOTIDE SEQUENCE [LARGE SCALE GENOMIC DNA]</scope>
    <source>
        <strain evidence="4 5">MN-17</strain>
    </source>
</reference>
<keyword evidence="4" id="KW-0645">Protease</keyword>
<feature type="transmembrane region" description="Helical" evidence="2">
    <location>
        <begin position="166"/>
        <end position="183"/>
    </location>
</feature>
<feature type="transmembrane region" description="Helical" evidence="2">
    <location>
        <begin position="189"/>
        <end position="208"/>
    </location>
</feature>
<evidence type="ECO:0000313" key="5">
    <source>
        <dbReference type="Proteomes" id="UP000298615"/>
    </source>
</evidence>
<dbReference type="AlphaFoldDB" id="A0A4D7CV25"/>
<organism evidence="4 5">
    <name type="scientific">Vagococcus zengguangii</name>
    <dbReference type="NCBI Taxonomy" id="2571750"/>
    <lineage>
        <taxon>Bacteria</taxon>
        <taxon>Bacillati</taxon>
        <taxon>Bacillota</taxon>
        <taxon>Bacilli</taxon>
        <taxon>Lactobacillales</taxon>
        <taxon>Enterococcaceae</taxon>
        <taxon>Vagococcus</taxon>
    </lineage>
</organism>
<evidence type="ECO:0000256" key="2">
    <source>
        <dbReference type="SAM" id="Phobius"/>
    </source>
</evidence>
<evidence type="ECO:0000256" key="1">
    <source>
        <dbReference type="ARBA" id="ARBA00009067"/>
    </source>
</evidence>
<dbReference type="GO" id="GO:0080120">
    <property type="term" value="P:CAAX-box protein maturation"/>
    <property type="evidence" value="ECO:0007669"/>
    <property type="project" value="UniProtKB-ARBA"/>
</dbReference>
<keyword evidence="4" id="KW-0378">Hydrolase</keyword>
<dbReference type="GO" id="GO:0006508">
    <property type="term" value="P:proteolysis"/>
    <property type="evidence" value="ECO:0007669"/>
    <property type="project" value="UniProtKB-KW"/>
</dbReference>
<feature type="transmembrane region" description="Helical" evidence="2">
    <location>
        <begin position="92"/>
        <end position="113"/>
    </location>
</feature>
<dbReference type="KEGG" id="vao:FA707_08380"/>
<keyword evidence="5" id="KW-1185">Reference proteome</keyword>
<dbReference type="Pfam" id="PF02517">
    <property type="entry name" value="Rce1-like"/>
    <property type="match status" value="1"/>
</dbReference>
<evidence type="ECO:0000259" key="3">
    <source>
        <dbReference type="Pfam" id="PF02517"/>
    </source>
</evidence>
<feature type="transmembrane region" description="Helical" evidence="2">
    <location>
        <begin position="7"/>
        <end position="28"/>
    </location>
</feature>
<evidence type="ECO:0000313" key="4">
    <source>
        <dbReference type="EMBL" id="QCI86982.1"/>
    </source>
</evidence>
<gene>
    <name evidence="4" type="ORF">FA707_08380</name>
</gene>
<keyword evidence="4" id="KW-0482">Metalloprotease</keyword>
<feature type="transmembrane region" description="Helical" evidence="2">
    <location>
        <begin position="48"/>
        <end position="67"/>
    </location>
</feature>
<accession>A0A4D7CV25</accession>
<dbReference type="GO" id="GO:0008237">
    <property type="term" value="F:metallopeptidase activity"/>
    <property type="evidence" value="ECO:0007669"/>
    <property type="project" value="UniProtKB-KW"/>
</dbReference>
<dbReference type="GO" id="GO:0004175">
    <property type="term" value="F:endopeptidase activity"/>
    <property type="evidence" value="ECO:0007669"/>
    <property type="project" value="UniProtKB-ARBA"/>
</dbReference>
<keyword evidence="2" id="KW-1133">Transmembrane helix</keyword>
<dbReference type="Proteomes" id="UP000298615">
    <property type="component" value="Chromosome"/>
</dbReference>
<dbReference type="RefSeq" id="WP_136953804.1">
    <property type="nucleotide sequence ID" value="NZ_CP039712.1"/>
</dbReference>
<proteinExistence type="inferred from homology"/>
<feature type="transmembrane region" description="Helical" evidence="2">
    <location>
        <begin position="133"/>
        <end position="154"/>
    </location>
</feature>